<keyword evidence="1" id="KW-1133">Transmembrane helix</keyword>
<protein>
    <submittedName>
        <fullName evidence="2">Paraquat-inducible protein A</fullName>
    </submittedName>
</protein>
<sequence length="154" mass="16366">MKLGKWLAPVLFTLAVVCLGLGLFLPIIRFEKLYFFSDEPSLIELVAALIEEDDLLLALVVGLFSIVFPVLKLMAIGLQMTGGQGDGHVMRVMPHLSKWSMMDVMLVAIVIVAAKSSGVASATAQPGLWFYAASAVIAGFLPSLVGGRSGGRGM</sequence>
<feature type="transmembrane region" description="Helical" evidence="1">
    <location>
        <begin position="7"/>
        <end position="28"/>
    </location>
</feature>
<name>A0ABT0IWA0_9HYPH</name>
<feature type="transmembrane region" description="Helical" evidence="1">
    <location>
        <begin position="55"/>
        <end position="78"/>
    </location>
</feature>
<dbReference type="InterPro" id="IPR007498">
    <property type="entry name" value="PqiA-like"/>
</dbReference>
<comment type="caution">
    <text evidence="2">The sequence shown here is derived from an EMBL/GenBank/DDBJ whole genome shotgun (WGS) entry which is preliminary data.</text>
</comment>
<evidence type="ECO:0000313" key="2">
    <source>
        <dbReference type="EMBL" id="MCK8782156.1"/>
    </source>
</evidence>
<keyword evidence="3" id="KW-1185">Reference proteome</keyword>
<keyword evidence="1" id="KW-0472">Membrane</keyword>
<organism evidence="2 3">
    <name type="scientific">Neorhizobium turbinariae</name>
    <dbReference type="NCBI Taxonomy" id="2937795"/>
    <lineage>
        <taxon>Bacteria</taxon>
        <taxon>Pseudomonadati</taxon>
        <taxon>Pseudomonadota</taxon>
        <taxon>Alphaproteobacteria</taxon>
        <taxon>Hyphomicrobiales</taxon>
        <taxon>Rhizobiaceae</taxon>
        <taxon>Rhizobium/Agrobacterium group</taxon>
        <taxon>Neorhizobium</taxon>
    </lineage>
</organism>
<dbReference type="EMBL" id="JALPRY010000024">
    <property type="protein sequence ID" value="MCK8782156.1"/>
    <property type="molecule type" value="Genomic_DNA"/>
</dbReference>
<feature type="transmembrane region" description="Helical" evidence="1">
    <location>
        <begin position="128"/>
        <end position="147"/>
    </location>
</feature>
<dbReference type="Proteomes" id="UP001202827">
    <property type="component" value="Unassembled WGS sequence"/>
</dbReference>
<feature type="transmembrane region" description="Helical" evidence="1">
    <location>
        <begin position="99"/>
        <end position="122"/>
    </location>
</feature>
<reference evidence="2 3" key="1">
    <citation type="submission" date="2022-04" db="EMBL/GenBank/DDBJ databases">
        <title>Rhizobium coralii sp. nov., isolated from coral Turbinaria peltata.</title>
        <authorList>
            <person name="Sun H."/>
        </authorList>
    </citation>
    <scope>NUCLEOTIDE SEQUENCE [LARGE SCALE GENOMIC DNA]</scope>
    <source>
        <strain evidence="2 3">NTR19</strain>
    </source>
</reference>
<evidence type="ECO:0000313" key="3">
    <source>
        <dbReference type="Proteomes" id="UP001202827"/>
    </source>
</evidence>
<accession>A0ABT0IWA0</accession>
<dbReference type="Pfam" id="PF04403">
    <property type="entry name" value="PqiA"/>
    <property type="match status" value="1"/>
</dbReference>
<evidence type="ECO:0000256" key="1">
    <source>
        <dbReference type="SAM" id="Phobius"/>
    </source>
</evidence>
<dbReference type="RefSeq" id="WP_248684490.1">
    <property type="nucleotide sequence ID" value="NZ_JALPRY010000024.1"/>
</dbReference>
<keyword evidence="1" id="KW-0812">Transmembrane</keyword>
<gene>
    <name evidence="2" type="ORF">M0654_19435</name>
</gene>
<proteinExistence type="predicted"/>